<gene>
    <name evidence="1" type="ORF">F5148DRAFT_1172564</name>
</gene>
<comment type="caution">
    <text evidence="1">The sequence shown here is derived from an EMBL/GenBank/DDBJ whole genome shotgun (WGS) entry which is preliminary data.</text>
</comment>
<reference evidence="1" key="1">
    <citation type="submission" date="2021-03" db="EMBL/GenBank/DDBJ databases">
        <title>Evolutionary priming and transition to the ectomycorrhizal habit in an iconic lineage of mushroom-forming fungi: is preadaptation a requirement?</title>
        <authorList>
            <consortium name="DOE Joint Genome Institute"/>
            <person name="Looney B.P."/>
            <person name="Miyauchi S."/>
            <person name="Morin E."/>
            <person name="Drula E."/>
            <person name="Courty P.E."/>
            <person name="Chicoki N."/>
            <person name="Fauchery L."/>
            <person name="Kohler A."/>
            <person name="Kuo A."/>
            <person name="LaButti K."/>
            <person name="Pangilinan J."/>
            <person name="Lipzen A."/>
            <person name="Riley R."/>
            <person name="Andreopoulos W."/>
            <person name="He G."/>
            <person name="Johnson J."/>
            <person name="Barry K.W."/>
            <person name="Grigoriev I.V."/>
            <person name="Nagy L."/>
            <person name="Hibbett D."/>
            <person name="Henrissat B."/>
            <person name="Matheny P.B."/>
            <person name="Labbe J."/>
            <person name="Martin A.F."/>
        </authorList>
    </citation>
    <scope>NUCLEOTIDE SEQUENCE</scope>
    <source>
        <strain evidence="1">BPL698</strain>
    </source>
</reference>
<keyword evidence="2" id="KW-1185">Reference proteome</keyword>
<dbReference type="EMBL" id="JAGFNK010000025">
    <property type="protein sequence ID" value="KAI9511210.1"/>
    <property type="molecule type" value="Genomic_DNA"/>
</dbReference>
<proteinExistence type="predicted"/>
<evidence type="ECO:0000313" key="1">
    <source>
        <dbReference type="EMBL" id="KAI9511210.1"/>
    </source>
</evidence>
<evidence type="ECO:0000313" key="2">
    <source>
        <dbReference type="Proteomes" id="UP001207468"/>
    </source>
</evidence>
<sequence length="275" mass="29483">MESSRRVGLPPAYEDADIDALCQLIALMLDRLISINDRIPLSPESISRFHSASVPQISILDYLRRIVRFTNLEKTCLLLILHYIDQICARETFTISSLTVHRFIITVVSLSSKSHCDAFCTNAHYARVGGVAPAELARLERAFLAAIDWRLACTREVLQLYYVNLVAHSGGRFHILSEEENDDDLGDVTHPAPSPAAATPGSSSSPAAAGVPTSPAGSITSDRQSTSRGPTASPAVVPAAGPPPPIGGPGMGAPAPSVEQNMAFAQFQQRTQGER</sequence>
<protein>
    <submittedName>
        <fullName evidence="1">Cyclin-domain-containing protein</fullName>
    </submittedName>
</protein>
<name>A0ACC0UI03_9AGAM</name>
<accession>A0ACC0UI03</accession>
<organism evidence="1 2">
    <name type="scientific">Russula earlei</name>
    <dbReference type="NCBI Taxonomy" id="71964"/>
    <lineage>
        <taxon>Eukaryota</taxon>
        <taxon>Fungi</taxon>
        <taxon>Dikarya</taxon>
        <taxon>Basidiomycota</taxon>
        <taxon>Agaricomycotina</taxon>
        <taxon>Agaricomycetes</taxon>
        <taxon>Russulales</taxon>
        <taxon>Russulaceae</taxon>
        <taxon>Russula</taxon>
    </lineage>
</organism>
<dbReference type="Proteomes" id="UP001207468">
    <property type="component" value="Unassembled WGS sequence"/>
</dbReference>